<dbReference type="Proteomes" id="UP000867740">
    <property type="component" value="Unassembled WGS sequence"/>
</dbReference>
<dbReference type="Pfam" id="PF09365">
    <property type="entry name" value="DUF2461"/>
    <property type="match status" value="1"/>
</dbReference>
<dbReference type="InterPro" id="IPR015996">
    <property type="entry name" value="UCP028451"/>
</dbReference>
<name>A0A9P3T925_KLUIN</name>
<dbReference type="PIRSF" id="PIRSF028451">
    <property type="entry name" value="UCP028451"/>
    <property type="match status" value="1"/>
</dbReference>
<reference evidence="1" key="1">
    <citation type="journal article" date="2018" name="Genome Biol.">
        <title>SKESA: strategic k-mer extension for scrupulous assemblies.</title>
        <authorList>
            <person name="Souvorov A."/>
            <person name="Agarwala R."/>
            <person name="Lipman D.J."/>
        </authorList>
    </citation>
    <scope>NUCLEOTIDE SEQUENCE</scope>
    <source>
        <strain evidence="1">CAVp300</strain>
    </source>
</reference>
<organism evidence="1 2">
    <name type="scientific">Kluyvera intermedia</name>
    <name type="common">Enterobacter intermedius</name>
    <dbReference type="NCBI Taxonomy" id="61648"/>
    <lineage>
        <taxon>Bacteria</taxon>
        <taxon>Pseudomonadati</taxon>
        <taxon>Pseudomonadota</taxon>
        <taxon>Gammaproteobacteria</taxon>
        <taxon>Enterobacterales</taxon>
        <taxon>Enterobacteriaceae</taxon>
        <taxon>Kluyvera</taxon>
    </lineage>
</organism>
<dbReference type="AlphaFoldDB" id="A0A9P3T925"/>
<proteinExistence type="predicted"/>
<dbReference type="EMBL" id="DACSUM010000019">
    <property type="protein sequence ID" value="HAT3582348.1"/>
    <property type="molecule type" value="Genomic_DNA"/>
</dbReference>
<reference evidence="1" key="2">
    <citation type="submission" date="2020-10" db="EMBL/GenBank/DDBJ databases">
        <authorList>
            <consortium name="NCBI Pathogen Detection Project"/>
        </authorList>
    </citation>
    <scope>NUCLEOTIDE SEQUENCE</scope>
    <source>
        <strain evidence="1">CAVp300</strain>
    </source>
</reference>
<sequence length="234" mass="27434">MAGRFQGFAQEGLDFLQQVRIENDKTWFEEHRFIYDRSVLTPFRALVDDLAPAMLEIDSLLETRPAIGKTLSRIHRDTRFSHDKSLYRSRMWLTFKRPAKNWTDAPVYFFEISPDTLRYGVGYYSASKSTMDLFRHTLKQRPAQFLAIADECCQPPFALEAERYKRPLVKDLDPAMANWYQCKTFAVMVTDNDVEKLFHAGLVNLLAEGFRQLEPLYQWLMTVETMKQIDPDDL</sequence>
<protein>
    <submittedName>
        <fullName evidence="1">DUF2461 domain-containing protein</fullName>
    </submittedName>
</protein>
<dbReference type="RefSeq" id="WP_047372324.1">
    <property type="nucleotide sequence ID" value="NZ_CABMNU010000005.1"/>
</dbReference>
<accession>A0A9P3T925</accession>
<dbReference type="NCBIfam" id="TIGR02453">
    <property type="entry name" value="TIGR02453 family protein"/>
    <property type="match status" value="1"/>
</dbReference>
<comment type="caution">
    <text evidence="1">The sequence shown here is derived from an EMBL/GenBank/DDBJ whole genome shotgun (WGS) entry which is preliminary data.</text>
</comment>
<evidence type="ECO:0000313" key="1">
    <source>
        <dbReference type="EMBL" id="HAT3582348.1"/>
    </source>
</evidence>
<dbReference type="PANTHER" id="PTHR36452">
    <property type="entry name" value="CHROMOSOME 12, WHOLE GENOME SHOTGUN SEQUENCE"/>
    <property type="match status" value="1"/>
</dbReference>
<dbReference type="InterPro" id="IPR012808">
    <property type="entry name" value="CHP02453"/>
</dbReference>
<dbReference type="PANTHER" id="PTHR36452:SF1">
    <property type="entry name" value="DUF2461 DOMAIN-CONTAINING PROTEIN"/>
    <property type="match status" value="1"/>
</dbReference>
<evidence type="ECO:0000313" key="2">
    <source>
        <dbReference type="Proteomes" id="UP000867740"/>
    </source>
</evidence>
<gene>
    <name evidence="1" type="ORF">I8531_002664</name>
</gene>